<dbReference type="InterPro" id="IPR000337">
    <property type="entry name" value="GPCR_3"/>
</dbReference>
<dbReference type="PANTHER" id="PTHR24061:SF562">
    <property type="entry name" value="G-PROTEIN COUPLED RECEPTOR FAMILY C GROUP 6 MEMBER A-LIKE"/>
    <property type="match status" value="1"/>
</dbReference>
<keyword evidence="3" id="KW-1133">Transmembrane helix</keyword>
<proteinExistence type="predicted"/>
<keyword evidence="5 8" id="KW-0675">Receptor</keyword>
<gene>
    <name evidence="8" type="ORF">PECUL_23A060771</name>
</gene>
<dbReference type="AlphaFoldDB" id="A0AAD1TQV3"/>
<evidence type="ECO:0000256" key="5">
    <source>
        <dbReference type="ARBA" id="ARBA00023170"/>
    </source>
</evidence>
<feature type="non-terminal residue" evidence="8">
    <location>
        <position position="1"/>
    </location>
</feature>
<evidence type="ECO:0000256" key="4">
    <source>
        <dbReference type="ARBA" id="ARBA00023136"/>
    </source>
</evidence>
<dbReference type="InterPro" id="IPR001828">
    <property type="entry name" value="ANF_lig-bd_rcpt"/>
</dbReference>
<name>A0AAD1TQV3_PELCU</name>
<evidence type="ECO:0000313" key="9">
    <source>
        <dbReference type="Proteomes" id="UP001295444"/>
    </source>
</evidence>
<dbReference type="Pfam" id="PF01094">
    <property type="entry name" value="ANF_receptor"/>
    <property type="match status" value="1"/>
</dbReference>
<comment type="caution">
    <text evidence="8">The sequence shown here is derived from an EMBL/GenBank/DDBJ whole genome shotgun (WGS) entry which is preliminary data.</text>
</comment>
<organism evidence="8 9">
    <name type="scientific">Pelobates cultripes</name>
    <name type="common">Western spadefoot toad</name>
    <dbReference type="NCBI Taxonomy" id="61616"/>
    <lineage>
        <taxon>Eukaryota</taxon>
        <taxon>Metazoa</taxon>
        <taxon>Chordata</taxon>
        <taxon>Craniata</taxon>
        <taxon>Vertebrata</taxon>
        <taxon>Euteleostomi</taxon>
        <taxon>Amphibia</taxon>
        <taxon>Batrachia</taxon>
        <taxon>Anura</taxon>
        <taxon>Pelobatoidea</taxon>
        <taxon>Pelobatidae</taxon>
        <taxon>Pelobates</taxon>
    </lineage>
</organism>
<dbReference type="InterPro" id="IPR028082">
    <property type="entry name" value="Peripla_BP_I"/>
</dbReference>
<accession>A0AAD1TQV3</accession>
<sequence>MDGDIMIGGIFPIHNEVSNLLNRTNADDYICTGLNKDMVVNAFAMMYSIEEINNSTLLPGIKLGYAIYDSCSDVSKAIQSTIKLFPELNLLYNPPKCSSEIMPTVKAVVGEINSEISIAISRILSLHSIPQ</sequence>
<evidence type="ECO:0000256" key="1">
    <source>
        <dbReference type="ARBA" id="ARBA00004141"/>
    </source>
</evidence>
<keyword evidence="2" id="KW-0812">Transmembrane</keyword>
<dbReference type="SUPFAM" id="SSF53822">
    <property type="entry name" value="Periplasmic binding protein-like I"/>
    <property type="match status" value="1"/>
</dbReference>
<dbReference type="Gene3D" id="3.40.50.2300">
    <property type="match status" value="1"/>
</dbReference>
<dbReference type="GO" id="GO:0005886">
    <property type="term" value="C:plasma membrane"/>
    <property type="evidence" value="ECO:0007669"/>
    <property type="project" value="TreeGrafter"/>
</dbReference>
<keyword evidence="9" id="KW-1185">Reference proteome</keyword>
<keyword evidence="6" id="KW-0325">Glycoprotein</keyword>
<dbReference type="PRINTS" id="PR00248">
    <property type="entry name" value="GPCRMGR"/>
</dbReference>
<evidence type="ECO:0000256" key="6">
    <source>
        <dbReference type="ARBA" id="ARBA00023180"/>
    </source>
</evidence>
<evidence type="ECO:0000256" key="3">
    <source>
        <dbReference type="ARBA" id="ARBA00022989"/>
    </source>
</evidence>
<feature type="domain" description="Receptor ligand binding region" evidence="7">
    <location>
        <begin position="44"/>
        <end position="131"/>
    </location>
</feature>
<dbReference type="EMBL" id="CAKOES020000381">
    <property type="protein sequence ID" value="CAH2330239.1"/>
    <property type="molecule type" value="Genomic_DNA"/>
</dbReference>
<dbReference type="InterPro" id="IPR000068">
    <property type="entry name" value="GPCR_3_Ca_sens_rcpt-rel"/>
</dbReference>
<dbReference type="PANTHER" id="PTHR24061">
    <property type="entry name" value="CALCIUM-SENSING RECEPTOR-RELATED"/>
    <property type="match status" value="1"/>
</dbReference>
<comment type="subcellular location">
    <subcellularLocation>
        <location evidence="1">Membrane</location>
        <topology evidence="1">Multi-pass membrane protein</topology>
    </subcellularLocation>
</comment>
<protein>
    <submittedName>
        <fullName evidence="8">G- coupled receptor family C group 6 member A-like</fullName>
    </submittedName>
</protein>
<evidence type="ECO:0000259" key="7">
    <source>
        <dbReference type="Pfam" id="PF01094"/>
    </source>
</evidence>
<reference evidence="8" key="1">
    <citation type="submission" date="2022-03" db="EMBL/GenBank/DDBJ databases">
        <authorList>
            <person name="Alioto T."/>
            <person name="Alioto T."/>
            <person name="Gomez Garrido J."/>
        </authorList>
    </citation>
    <scope>NUCLEOTIDE SEQUENCE</scope>
</reference>
<dbReference type="Proteomes" id="UP001295444">
    <property type="component" value="Unassembled WGS sequence"/>
</dbReference>
<evidence type="ECO:0000313" key="8">
    <source>
        <dbReference type="EMBL" id="CAH2330239.1"/>
    </source>
</evidence>
<dbReference type="GO" id="GO:0004930">
    <property type="term" value="F:G protein-coupled receptor activity"/>
    <property type="evidence" value="ECO:0007669"/>
    <property type="project" value="InterPro"/>
</dbReference>
<keyword evidence="4" id="KW-0472">Membrane</keyword>
<evidence type="ECO:0000256" key="2">
    <source>
        <dbReference type="ARBA" id="ARBA00022692"/>
    </source>
</evidence>